<evidence type="ECO:0000313" key="2">
    <source>
        <dbReference type="RefSeq" id="XP_022258122.1"/>
    </source>
</evidence>
<evidence type="ECO:0000313" key="1">
    <source>
        <dbReference type="Proteomes" id="UP000694941"/>
    </source>
</evidence>
<proteinExistence type="predicted"/>
<accession>A0ABM1TQG6</accession>
<protein>
    <submittedName>
        <fullName evidence="2">Uncharacterized protein LOC106474033 isoform X1</fullName>
    </submittedName>
</protein>
<dbReference type="GeneID" id="106474033"/>
<keyword evidence="1" id="KW-1185">Reference proteome</keyword>
<gene>
    <name evidence="2" type="primary">LOC106474033</name>
</gene>
<dbReference type="Proteomes" id="UP000694941">
    <property type="component" value="Unplaced"/>
</dbReference>
<dbReference type="RefSeq" id="XP_022258122.1">
    <property type="nucleotide sequence ID" value="XM_022402414.1"/>
</dbReference>
<organism evidence="1 2">
    <name type="scientific">Limulus polyphemus</name>
    <name type="common">Atlantic horseshoe crab</name>
    <dbReference type="NCBI Taxonomy" id="6850"/>
    <lineage>
        <taxon>Eukaryota</taxon>
        <taxon>Metazoa</taxon>
        <taxon>Ecdysozoa</taxon>
        <taxon>Arthropoda</taxon>
        <taxon>Chelicerata</taxon>
        <taxon>Merostomata</taxon>
        <taxon>Xiphosura</taxon>
        <taxon>Limulidae</taxon>
        <taxon>Limulus</taxon>
    </lineage>
</organism>
<reference evidence="2" key="1">
    <citation type="submission" date="2025-08" db="UniProtKB">
        <authorList>
            <consortium name="RefSeq"/>
        </authorList>
    </citation>
    <scope>IDENTIFICATION</scope>
    <source>
        <tissue evidence="2">Muscle</tissue>
    </source>
</reference>
<name>A0ABM1TQG6_LIMPO</name>
<sequence>MAKQKIMASLGVHTLNQVPMFLQQPGTFFNIAGQAQTIFTLPVNSQVSNHVRTLLLPSQPVQDVALLSVIPSESGGHDSAPAFNIGALSHNQYHVMTPDMQTVMPIPVNRDHAQPILFPAVSSSVDPRSQLQTILMSNNNIVLGSRKQVQTVLVPNSGGGNSIQQLQTALLSENIVLDSRKQIQTLLVPSNGGRSSIQQLQTALLSENTIVFDPRKQVQTLLVPSSIGGNSIQELQPIVLPVNSSIAKSGQQVQTIIVPANRALPSQGTVFQTVIVPSTDVEAQPNHSAHAFVLPDINTLSHIQAVSPNAASVTDSSCQFQVLLTPSATESLEVIQQQRNVVAIPVSEVLVPSSNTTSEALTLLADSQSVSNNLLFYLPQEGLVVEVPNSHNEEQARQWYQDSEIVCRGLAALRQVLPQLLSFENITLNSPTGTSPQQTFQTSPVDMVCQEEPAIADENIQNVG</sequence>